<proteinExistence type="predicted"/>
<gene>
    <name evidence="1" type="ORF">RF11_01251</name>
</gene>
<evidence type="ECO:0000313" key="1">
    <source>
        <dbReference type="EMBL" id="KII74949.1"/>
    </source>
</evidence>
<reference evidence="1 2" key="1">
    <citation type="journal article" date="2014" name="Genome Biol. Evol.">
        <title>The genome of the myxosporean Thelohanellus kitauei shows adaptations to nutrient acquisition within its fish host.</title>
        <authorList>
            <person name="Yang Y."/>
            <person name="Xiong J."/>
            <person name="Zhou Z."/>
            <person name="Huo F."/>
            <person name="Miao W."/>
            <person name="Ran C."/>
            <person name="Liu Y."/>
            <person name="Zhang J."/>
            <person name="Feng J."/>
            <person name="Wang M."/>
            <person name="Wang M."/>
            <person name="Wang L."/>
            <person name="Yao B."/>
        </authorList>
    </citation>
    <scope>NUCLEOTIDE SEQUENCE [LARGE SCALE GENOMIC DNA]</scope>
    <source>
        <strain evidence="1">Wuqing</strain>
    </source>
</reference>
<accession>A0A0C2JAR3</accession>
<keyword evidence="2" id="KW-1185">Reference proteome</keyword>
<protein>
    <submittedName>
        <fullName evidence="1">Uncharacterized protein</fullName>
    </submittedName>
</protein>
<dbReference type="Proteomes" id="UP000031668">
    <property type="component" value="Unassembled WGS sequence"/>
</dbReference>
<sequence>MRTIKFRFLTKPRKETYFMYQKIMHLVLISLKESNYLRRHTADFLLKFCDGNSEKSSLTESDFKKLKEMSEAIIVSDTAEKVNKFNLSKIPLLLRLFPLIFEIKFIFGDIDFKF</sequence>
<comment type="caution">
    <text evidence="1">The sequence shown here is derived from an EMBL/GenBank/DDBJ whole genome shotgun (WGS) entry which is preliminary data.</text>
</comment>
<evidence type="ECO:0000313" key="2">
    <source>
        <dbReference type="Proteomes" id="UP000031668"/>
    </source>
</evidence>
<dbReference type="AlphaFoldDB" id="A0A0C2JAR3"/>
<organism evidence="1 2">
    <name type="scientific">Thelohanellus kitauei</name>
    <name type="common">Myxosporean</name>
    <dbReference type="NCBI Taxonomy" id="669202"/>
    <lineage>
        <taxon>Eukaryota</taxon>
        <taxon>Metazoa</taxon>
        <taxon>Cnidaria</taxon>
        <taxon>Myxozoa</taxon>
        <taxon>Myxosporea</taxon>
        <taxon>Bivalvulida</taxon>
        <taxon>Platysporina</taxon>
        <taxon>Myxobolidae</taxon>
        <taxon>Thelohanellus</taxon>
    </lineage>
</organism>
<dbReference type="EMBL" id="JWZT01000165">
    <property type="protein sequence ID" value="KII74949.1"/>
    <property type="molecule type" value="Genomic_DNA"/>
</dbReference>
<name>A0A0C2JAR3_THEKT</name>